<dbReference type="Proteomes" id="UP001597195">
    <property type="component" value="Unassembled WGS sequence"/>
</dbReference>
<protein>
    <submittedName>
        <fullName evidence="1">Uncharacterized protein</fullName>
    </submittedName>
</protein>
<reference evidence="2" key="1">
    <citation type="journal article" date="2019" name="Int. J. Syst. Evol. Microbiol.">
        <title>The Global Catalogue of Microorganisms (GCM) 10K type strain sequencing project: providing services to taxonomists for standard genome sequencing and annotation.</title>
        <authorList>
            <consortium name="The Broad Institute Genomics Platform"/>
            <consortium name="The Broad Institute Genome Sequencing Center for Infectious Disease"/>
            <person name="Wu L."/>
            <person name="Ma J."/>
        </authorList>
    </citation>
    <scope>NUCLEOTIDE SEQUENCE [LARGE SCALE GENOMIC DNA]</scope>
    <source>
        <strain evidence="2">CCM 8906</strain>
    </source>
</reference>
<proteinExistence type="predicted"/>
<accession>A0ABW4GZ80</accession>
<gene>
    <name evidence="1" type="ORF">ACFQ5T_00390</name>
</gene>
<keyword evidence="2" id="KW-1185">Reference proteome</keyword>
<dbReference type="RefSeq" id="WP_157662840.1">
    <property type="nucleotide sequence ID" value="NZ_JBHTOM010000001.1"/>
</dbReference>
<evidence type="ECO:0000313" key="1">
    <source>
        <dbReference type="EMBL" id="MFD1548151.1"/>
    </source>
</evidence>
<evidence type="ECO:0000313" key="2">
    <source>
        <dbReference type="Proteomes" id="UP001597195"/>
    </source>
</evidence>
<comment type="caution">
    <text evidence="1">The sequence shown here is derived from an EMBL/GenBank/DDBJ whole genome shotgun (WGS) entry which is preliminary data.</text>
</comment>
<sequence length="56" mass="6115">MTRQEKIEMVAGTSGRTVNFIEELTADNDQLLENLVVVSKAQIANDANESAFEAMA</sequence>
<dbReference type="EMBL" id="JBHTOM010000001">
    <property type="protein sequence ID" value="MFD1548151.1"/>
    <property type="molecule type" value="Genomic_DNA"/>
</dbReference>
<organism evidence="1 2">
    <name type="scientific">Levilactobacillus fuyuanensis</name>
    <dbReference type="NCBI Taxonomy" id="2486022"/>
    <lineage>
        <taxon>Bacteria</taxon>
        <taxon>Bacillati</taxon>
        <taxon>Bacillota</taxon>
        <taxon>Bacilli</taxon>
        <taxon>Lactobacillales</taxon>
        <taxon>Lactobacillaceae</taxon>
        <taxon>Levilactobacillus</taxon>
    </lineage>
</organism>
<name>A0ABW4GZ80_9LACO</name>